<evidence type="ECO:0000313" key="3">
    <source>
        <dbReference type="EMBL" id="GED97543.1"/>
    </source>
</evidence>
<dbReference type="Pfam" id="PF26035">
    <property type="entry name" value="DUF8010"/>
    <property type="match status" value="1"/>
</dbReference>
<reference evidence="4" key="1">
    <citation type="submission" date="2019-06" db="EMBL/GenBank/DDBJ databases">
        <title>Gordonia isolated from sludge of a wastewater treatment plant.</title>
        <authorList>
            <person name="Tamura T."/>
            <person name="Aoyama K."/>
            <person name="Kang Y."/>
            <person name="Saito S."/>
            <person name="Akiyama N."/>
            <person name="Yazawa K."/>
            <person name="Gonoi T."/>
            <person name="Mikami Y."/>
        </authorList>
    </citation>
    <scope>NUCLEOTIDE SEQUENCE [LARGE SCALE GENOMIC DNA]</scope>
    <source>
        <strain evidence="4">NBRC 107697</strain>
    </source>
</reference>
<feature type="domain" description="DUF8010" evidence="1">
    <location>
        <begin position="1"/>
        <end position="98"/>
    </location>
</feature>
<dbReference type="InterPro" id="IPR058498">
    <property type="entry name" value="DUF8185"/>
</dbReference>
<dbReference type="InterPro" id="IPR058323">
    <property type="entry name" value="DUF8010"/>
</dbReference>
<gene>
    <name evidence="3" type="ORF">nbrc107697_15820</name>
</gene>
<keyword evidence="4" id="KW-1185">Reference proteome</keyword>
<proteinExistence type="predicted"/>
<evidence type="ECO:0000259" key="1">
    <source>
        <dbReference type="Pfam" id="PF26035"/>
    </source>
</evidence>
<accession>A0A7I9UX67</accession>
<dbReference type="Proteomes" id="UP000444980">
    <property type="component" value="Unassembled WGS sequence"/>
</dbReference>
<comment type="caution">
    <text evidence="3">The sequence shown here is derived from an EMBL/GenBank/DDBJ whole genome shotgun (WGS) entry which is preliminary data.</text>
</comment>
<protein>
    <submittedName>
        <fullName evidence="3">Uncharacterized protein</fullName>
    </submittedName>
</protein>
<evidence type="ECO:0000313" key="4">
    <source>
        <dbReference type="Proteomes" id="UP000444980"/>
    </source>
</evidence>
<organism evidence="3 4">
    <name type="scientific">Gordonia crocea</name>
    <dbReference type="NCBI Taxonomy" id="589162"/>
    <lineage>
        <taxon>Bacteria</taxon>
        <taxon>Bacillati</taxon>
        <taxon>Actinomycetota</taxon>
        <taxon>Actinomycetes</taxon>
        <taxon>Mycobacteriales</taxon>
        <taxon>Gordoniaceae</taxon>
        <taxon>Gordonia</taxon>
    </lineage>
</organism>
<dbReference type="Pfam" id="PF26572">
    <property type="entry name" value="DUF8185"/>
    <property type="match status" value="1"/>
</dbReference>
<dbReference type="EMBL" id="BJOU01000001">
    <property type="protein sequence ID" value="GED97543.1"/>
    <property type="molecule type" value="Genomic_DNA"/>
</dbReference>
<evidence type="ECO:0000259" key="2">
    <source>
        <dbReference type="Pfam" id="PF26572"/>
    </source>
</evidence>
<sequence>MSDRNLTLASAADAADLAAFAGRLLRLDEAAVIRLQQRDDGLVGIWGTTGFEVLATRAVFGSLSPGDVVCDANVLRAAAETGQRDIDPGFALDSAWRGALPPQTGYHHVDDVPLRTIVDLAQRGAALAKEPVGGGHGPVTSLLDQVVLEVTDPDGETSVGIALRSLFALTGMGFARDRNGRAITDSSALDDIADDEPVRVRASATWIRLDARFGAVYQRRGDQFAVTVL</sequence>
<dbReference type="RefSeq" id="WP_161926850.1">
    <property type="nucleotide sequence ID" value="NZ_BJOU01000001.1"/>
</dbReference>
<dbReference type="AlphaFoldDB" id="A0A7I9UX67"/>
<dbReference type="OrthoDB" id="5178111at2"/>
<feature type="domain" description="DUF8185" evidence="2">
    <location>
        <begin position="101"/>
        <end position="222"/>
    </location>
</feature>
<name>A0A7I9UX67_9ACTN</name>